<reference evidence="1" key="1">
    <citation type="journal article" date="2018" name="Data Brief">
        <title>Genome sequence data from 17 accessions of Ensete ventricosum, a staple food crop for millions in Ethiopia.</title>
        <authorList>
            <person name="Yemataw Z."/>
            <person name="Muzemil S."/>
            <person name="Ambachew D."/>
            <person name="Tripathi L."/>
            <person name="Tesfaye K."/>
            <person name="Chala A."/>
            <person name="Farbos A."/>
            <person name="O'Neill P."/>
            <person name="Moore K."/>
            <person name="Grant M."/>
            <person name="Studholme D.J."/>
        </authorList>
    </citation>
    <scope>NUCLEOTIDE SEQUENCE [LARGE SCALE GENOMIC DNA]</scope>
    <source>
        <tissue evidence="1">Leaf</tissue>
    </source>
</reference>
<proteinExistence type="predicted"/>
<protein>
    <submittedName>
        <fullName evidence="1">Uncharacterized protein</fullName>
    </submittedName>
</protein>
<evidence type="ECO:0000313" key="1">
    <source>
        <dbReference type="EMBL" id="RZR75209.1"/>
    </source>
</evidence>
<accession>A0A445MLT3</accession>
<name>A0A445MLT3_ENSVE</name>
<sequence>MGSTLRAGGRRPSVGRPLASIAPCRQTMGWCYPCDLAVGEHRPLRAGRGWALPLWPGHGRALPLAGWPRRSPLLAALATCNHPFRGLAVVDRPCEGPGYGRSPPFLAAFTAKT</sequence>
<dbReference type="Proteomes" id="UP000290560">
    <property type="component" value="Unassembled WGS sequence"/>
</dbReference>
<dbReference type="AlphaFoldDB" id="A0A445MLT3"/>
<organism evidence="1">
    <name type="scientific">Ensete ventricosum</name>
    <name type="common">Abyssinian banana</name>
    <name type="synonym">Musa ensete</name>
    <dbReference type="NCBI Taxonomy" id="4639"/>
    <lineage>
        <taxon>Eukaryota</taxon>
        <taxon>Viridiplantae</taxon>
        <taxon>Streptophyta</taxon>
        <taxon>Embryophyta</taxon>
        <taxon>Tracheophyta</taxon>
        <taxon>Spermatophyta</taxon>
        <taxon>Magnoliopsida</taxon>
        <taxon>Liliopsida</taxon>
        <taxon>Zingiberales</taxon>
        <taxon>Musaceae</taxon>
        <taxon>Ensete</taxon>
    </lineage>
</organism>
<dbReference type="EMBL" id="KV876624">
    <property type="protein sequence ID" value="RZR75209.1"/>
    <property type="molecule type" value="Genomic_DNA"/>
</dbReference>
<gene>
    <name evidence="1" type="ORF">BHM03_00051986</name>
</gene>